<dbReference type="EMBL" id="OX365700">
    <property type="protein sequence ID" value="CAI4031957.1"/>
    <property type="molecule type" value="Genomic_DNA"/>
</dbReference>
<dbReference type="RefSeq" id="WP_289268708.1">
    <property type="nucleotide sequence ID" value="NZ_OX365700.1"/>
</dbReference>
<proteinExistence type="predicted"/>
<protein>
    <submittedName>
        <fullName evidence="1">Uncharacterized protein</fullName>
    </submittedName>
</protein>
<dbReference type="Proteomes" id="UP001179121">
    <property type="component" value="Chromosome"/>
</dbReference>
<dbReference type="AlphaFoldDB" id="A0AA86MZI4"/>
<accession>A0AA86MZI4</accession>
<sequence length="128" mass="14589">MRRKIGALRRALLELHKALIEAERVTYERIHGRVDSTGQLLQLVLHDGWFTWLHPLSQLVVRIDEMLDGKEQDAIIDIDLLLAEIKVLLRPSVEGDGFARSYYEALQRAPDVVLAHSQVKQLLTAASR</sequence>
<reference evidence="1" key="1">
    <citation type="submission" date="2022-10" db="EMBL/GenBank/DDBJ databases">
        <authorList>
            <person name="Koch H."/>
        </authorList>
    </citation>
    <scope>NUCLEOTIDE SEQUENCE</scope>
    <source>
        <strain evidence="1">DNF</strain>
    </source>
</reference>
<organism evidence="1 2">
    <name type="scientific">Nitrospira tepida</name>
    <dbReference type="NCBI Taxonomy" id="2973512"/>
    <lineage>
        <taxon>Bacteria</taxon>
        <taxon>Pseudomonadati</taxon>
        <taxon>Nitrospirota</taxon>
        <taxon>Nitrospiria</taxon>
        <taxon>Nitrospirales</taxon>
        <taxon>Nitrospiraceae</taxon>
        <taxon>Nitrospira</taxon>
    </lineage>
</organism>
<dbReference type="KEGG" id="nti:DNFV4_02380"/>
<name>A0AA86MZI4_9BACT</name>
<keyword evidence="2" id="KW-1185">Reference proteome</keyword>
<evidence type="ECO:0000313" key="2">
    <source>
        <dbReference type="Proteomes" id="UP001179121"/>
    </source>
</evidence>
<gene>
    <name evidence="1" type="ORF">DNFV4_02380</name>
</gene>
<evidence type="ECO:0000313" key="1">
    <source>
        <dbReference type="EMBL" id="CAI4031957.1"/>
    </source>
</evidence>